<sequence length="57" mass="6088">MTSHTSRTKGQPVTEIKTLIAVFALKKAVKFLRDNPDVIPGELDDAIVKVLAAALGV</sequence>
<name>A0A385DWC9_9CAUD</name>
<evidence type="ECO:0000313" key="2">
    <source>
        <dbReference type="Proteomes" id="UP000262517"/>
    </source>
</evidence>
<protein>
    <submittedName>
        <fullName evidence="1">Uncharacterized protein</fullName>
    </submittedName>
</protein>
<evidence type="ECO:0000313" key="1">
    <source>
        <dbReference type="EMBL" id="AXQ63098.1"/>
    </source>
</evidence>
<accession>A0A385DWC9</accession>
<organism evidence="1 2">
    <name type="scientific">Mycobacterium phage ChampagnePapi</name>
    <dbReference type="NCBI Taxonomy" id="2301703"/>
    <lineage>
        <taxon>Viruses</taxon>
        <taxon>Duplodnaviria</taxon>
        <taxon>Heunggongvirae</taxon>
        <taxon>Uroviricota</taxon>
        <taxon>Caudoviricetes</taxon>
        <taxon>Backyardiganvirus</taxon>
        <taxon>Backyardiganvirus LHTSCC</taxon>
    </lineage>
</organism>
<proteinExistence type="predicted"/>
<dbReference type="Proteomes" id="UP000262517">
    <property type="component" value="Segment"/>
</dbReference>
<reference evidence="2" key="1">
    <citation type="submission" date="2018-07" db="EMBL/GenBank/DDBJ databases">
        <authorList>
            <person name="Quirk P.G."/>
            <person name="Krulwich T.A."/>
        </authorList>
    </citation>
    <scope>NUCLEOTIDE SEQUENCE [LARGE SCALE GENOMIC DNA]</scope>
</reference>
<gene>
    <name evidence="1" type="primary">7</name>
    <name evidence="1" type="ORF">SEA_CHAMPAGNEPAPI_7</name>
</gene>
<dbReference type="EMBL" id="MH651170">
    <property type="protein sequence ID" value="AXQ63098.1"/>
    <property type="molecule type" value="Genomic_DNA"/>
</dbReference>